<sequence>MACSIRTSAVLVTKNIWEAIELSYSDLPGDDERRNNKKALFLLVEGQFLNDDKNKSDGRKVSSHKPGELLTIRRKG</sequence>
<proteinExistence type="predicted"/>
<keyword evidence="3" id="KW-1185">Reference proteome</keyword>
<dbReference type="AlphaFoldDB" id="A0AAV4SP06"/>
<evidence type="ECO:0000256" key="1">
    <source>
        <dbReference type="SAM" id="MobiDB-lite"/>
    </source>
</evidence>
<protein>
    <submittedName>
        <fullName evidence="2">Uncharacterized protein</fullName>
    </submittedName>
</protein>
<accession>A0AAV4SP06</accession>
<feature type="region of interest" description="Disordered" evidence="1">
    <location>
        <begin position="53"/>
        <end position="76"/>
    </location>
</feature>
<dbReference type="EMBL" id="BPLQ01008169">
    <property type="protein sequence ID" value="GIY35500.1"/>
    <property type="molecule type" value="Genomic_DNA"/>
</dbReference>
<evidence type="ECO:0000313" key="2">
    <source>
        <dbReference type="EMBL" id="GIY35500.1"/>
    </source>
</evidence>
<reference evidence="2 3" key="1">
    <citation type="submission" date="2021-06" db="EMBL/GenBank/DDBJ databases">
        <title>Caerostris darwini draft genome.</title>
        <authorList>
            <person name="Kono N."/>
            <person name="Arakawa K."/>
        </authorList>
    </citation>
    <scope>NUCLEOTIDE SEQUENCE [LARGE SCALE GENOMIC DNA]</scope>
</reference>
<dbReference type="Proteomes" id="UP001054837">
    <property type="component" value="Unassembled WGS sequence"/>
</dbReference>
<organism evidence="2 3">
    <name type="scientific">Caerostris darwini</name>
    <dbReference type="NCBI Taxonomy" id="1538125"/>
    <lineage>
        <taxon>Eukaryota</taxon>
        <taxon>Metazoa</taxon>
        <taxon>Ecdysozoa</taxon>
        <taxon>Arthropoda</taxon>
        <taxon>Chelicerata</taxon>
        <taxon>Arachnida</taxon>
        <taxon>Araneae</taxon>
        <taxon>Araneomorphae</taxon>
        <taxon>Entelegynae</taxon>
        <taxon>Araneoidea</taxon>
        <taxon>Araneidae</taxon>
        <taxon>Caerostris</taxon>
    </lineage>
</organism>
<name>A0AAV4SP06_9ARAC</name>
<gene>
    <name evidence="2" type="ORF">CDAR_239641</name>
</gene>
<evidence type="ECO:0000313" key="3">
    <source>
        <dbReference type="Proteomes" id="UP001054837"/>
    </source>
</evidence>
<comment type="caution">
    <text evidence="2">The sequence shown here is derived from an EMBL/GenBank/DDBJ whole genome shotgun (WGS) entry which is preliminary data.</text>
</comment>